<name>A0A2T0QE35_9ACTN</name>
<reference evidence="2 3" key="1">
    <citation type="submission" date="2018-03" db="EMBL/GenBank/DDBJ databases">
        <title>Genomic Encyclopedia of Archaeal and Bacterial Type Strains, Phase II (KMG-II): from individual species to whole genera.</title>
        <authorList>
            <person name="Goeker M."/>
        </authorList>
    </citation>
    <scope>NUCLEOTIDE SEQUENCE [LARGE SCALE GENOMIC DNA]</scope>
    <source>
        <strain evidence="2 3">DSM 45601</strain>
    </source>
</reference>
<dbReference type="GO" id="GO:0008168">
    <property type="term" value="F:methyltransferase activity"/>
    <property type="evidence" value="ECO:0007669"/>
    <property type="project" value="UniProtKB-KW"/>
</dbReference>
<dbReference type="RefSeq" id="WP_106239304.1">
    <property type="nucleotide sequence ID" value="NZ_PVZC01000001.1"/>
</dbReference>
<proteinExistence type="predicted"/>
<dbReference type="GO" id="GO:0032259">
    <property type="term" value="P:methylation"/>
    <property type="evidence" value="ECO:0007669"/>
    <property type="project" value="UniProtKB-KW"/>
</dbReference>
<dbReference type="PIRSF" id="PIRSF017393">
    <property type="entry name" value="MTase_SAV2177"/>
    <property type="match status" value="1"/>
</dbReference>
<evidence type="ECO:0000313" key="3">
    <source>
        <dbReference type="Proteomes" id="UP000237846"/>
    </source>
</evidence>
<dbReference type="SUPFAM" id="SSF53335">
    <property type="entry name" value="S-adenosyl-L-methionine-dependent methyltransferases"/>
    <property type="match status" value="1"/>
</dbReference>
<dbReference type="Pfam" id="PF04672">
    <property type="entry name" value="Methyltransf_19"/>
    <property type="match status" value="1"/>
</dbReference>
<dbReference type="AlphaFoldDB" id="A0A2T0QE35"/>
<sequence length="296" mass="31828">MNDDAADWAGRTDGVRSEDVSFGADAGREVQKAAAHRRKAAGRPVDWSTPSPARMYCYYLGGKDYGRADRAAADRAVAAMPELPDLARANRAWLGRTVRYLAGLGIDQFVDVGAGLPAEVNLHESARSAAPDARVVYVDNDPVVLAHGRALLDDGDRTIVVDADLRRPESVLDHPELREVVDLERPVGLICAAVLDGFTDAENPYGMVARLCEGIAPGSHLAVSHIESTPQTRAVAEEYRRSATSSPVVPRSREQIARFFDGLDLVPPGIVPLHQWHPDGGEAQVRAGLCGVARKG</sequence>
<comment type="caution">
    <text evidence="2">The sequence shown here is derived from an EMBL/GenBank/DDBJ whole genome shotgun (WGS) entry which is preliminary data.</text>
</comment>
<keyword evidence="3" id="KW-1185">Reference proteome</keyword>
<feature type="region of interest" description="Disordered" evidence="1">
    <location>
        <begin position="1"/>
        <end position="20"/>
    </location>
</feature>
<keyword evidence="2" id="KW-0489">Methyltransferase</keyword>
<dbReference type="OrthoDB" id="3216820at2"/>
<accession>A0A2T0QE35</accession>
<dbReference type="InterPro" id="IPR006764">
    <property type="entry name" value="SAM_dep_MeTrfase_SAV2177_type"/>
</dbReference>
<keyword evidence="2" id="KW-0808">Transferase</keyword>
<evidence type="ECO:0000313" key="2">
    <source>
        <dbReference type="EMBL" id="PRY02197.1"/>
    </source>
</evidence>
<dbReference type="InterPro" id="IPR029063">
    <property type="entry name" value="SAM-dependent_MTases_sf"/>
</dbReference>
<protein>
    <submittedName>
        <fullName evidence="2">S-adenosyl methyltransferase</fullName>
    </submittedName>
</protein>
<organism evidence="2 3">
    <name type="scientific">Allonocardiopsis opalescens</name>
    <dbReference type="NCBI Taxonomy" id="1144618"/>
    <lineage>
        <taxon>Bacteria</taxon>
        <taxon>Bacillati</taxon>
        <taxon>Actinomycetota</taxon>
        <taxon>Actinomycetes</taxon>
        <taxon>Streptosporangiales</taxon>
        <taxon>Allonocardiopsis</taxon>
    </lineage>
</organism>
<dbReference type="Proteomes" id="UP000237846">
    <property type="component" value="Unassembled WGS sequence"/>
</dbReference>
<gene>
    <name evidence="2" type="ORF">CLV72_101798</name>
</gene>
<dbReference type="Gene3D" id="3.40.50.150">
    <property type="entry name" value="Vaccinia Virus protein VP39"/>
    <property type="match status" value="1"/>
</dbReference>
<dbReference type="EMBL" id="PVZC01000001">
    <property type="protein sequence ID" value="PRY02197.1"/>
    <property type="molecule type" value="Genomic_DNA"/>
</dbReference>
<evidence type="ECO:0000256" key="1">
    <source>
        <dbReference type="SAM" id="MobiDB-lite"/>
    </source>
</evidence>